<feature type="transmembrane region" description="Helical" evidence="1">
    <location>
        <begin position="12"/>
        <end position="37"/>
    </location>
</feature>
<proteinExistence type="predicted"/>
<keyword evidence="1" id="KW-0472">Membrane</keyword>
<dbReference type="Proteomes" id="UP000291213">
    <property type="component" value="Unassembled WGS sequence"/>
</dbReference>
<comment type="caution">
    <text evidence="2">The sequence shown here is derived from an EMBL/GenBank/DDBJ whole genome shotgun (WGS) entry which is preliminary data.</text>
</comment>
<evidence type="ECO:0000313" key="2">
    <source>
        <dbReference type="EMBL" id="GBF08814.1"/>
    </source>
</evidence>
<gene>
    <name evidence="2" type="ORF">apy_05390</name>
</gene>
<evidence type="ECO:0000313" key="3">
    <source>
        <dbReference type="Proteomes" id="UP000291213"/>
    </source>
</evidence>
<dbReference type="EMBL" id="BDMD01000024">
    <property type="protein sequence ID" value="GBF08814.1"/>
    <property type="molecule type" value="Genomic_DNA"/>
</dbReference>
<organism evidence="2 3">
    <name type="scientific">Aeropyrum pernix</name>
    <dbReference type="NCBI Taxonomy" id="56636"/>
    <lineage>
        <taxon>Archaea</taxon>
        <taxon>Thermoproteota</taxon>
        <taxon>Thermoprotei</taxon>
        <taxon>Desulfurococcales</taxon>
        <taxon>Desulfurococcaceae</taxon>
        <taxon>Aeropyrum</taxon>
    </lineage>
</organism>
<protein>
    <submittedName>
        <fullName evidence="2">Uncharacterized protein</fullName>
    </submittedName>
</protein>
<evidence type="ECO:0000256" key="1">
    <source>
        <dbReference type="SAM" id="Phobius"/>
    </source>
</evidence>
<feature type="transmembrane region" description="Helical" evidence="1">
    <location>
        <begin position="43"/>
        <end position="60"/>
    </location>
</feature>
<name>A0A401H8T2_AERPX</name>
<keyword evidence="1" id="KW-0812">Transmembrane</keyword>
<accession>A0A401H8T2</accession>
<keyword evidence="1" id="KW-1133">Transmembrane helix</keyword>
<reference evidence="2 3" key="1">
    <citation type="submission" date="2017-02" db="EMBL/GenBank/DDBJ databases">
        <title>isolation and characterization of a novel temperate virus Aeropyrum globular virus 1 infecting hyperthermophilic archaeon Aeropyrum.</title>
        <authorList>
            <person name="Yumiya M."/>
            <person name="Yoshida T."/>
            <person name="Sako Y."/>
        </authorList>
    </citation>
    <scope>NUCLEOTIDE SEQUENCE [LARGE SCALE GENOMIC DNA]</scope>
    <source>
        <strain evidence="2 3">YK1-12-2013</strain>
    </source>
</reference>
<sequence>MVAMAGEGRIRLAYKILSAAVVLVSLASVTGSVYVYSLGYGRRYLLMAVLWAAVLAWALSEASRAFRM</sequence>
<dbReference type="AlphaFoldDB" id="A0A401H8T2"/>